<dbReference type="Pfam" id="PF00156">
    <property type="entry name" value="Pribosyltran"/>
    <property type="match status" value="1"/>
</dbReference>
<dbReference type="InterPro" id="IPR029057">
    <property type="entry name" value="PRTase-like"/>
</dbReference>
<dbReference type="EMBL" id="BLXY01000012">
    <property type="protein sequence ID" value="GFO65717.1"/>
    <property type="molecule type" value="Genomic_DNA"/>
</dbReference>
<keyword evidence="4" id="KW-0808">Transferase</keyword>
<dbReference type="PANTHER" id="PTHR47505:SF1">
    <property type="entry name" value="DNA UTILIZATION PROTEIN YHGH"/>
    <property type="match status" value="1"/>
</dbReference>
<evidence type="ECO:0000313" key="4">
    <source>
        <dbReference type="EMBL" id="GFO65717.1"/>
    </source>
</evidence>
<dbReference type="Proteomes" id="UP000568888">
    <property type="component" value="Unassembled WGS sequence"/>
</dbReference>
<dbReference type="Gene3D" id="3.40.50.2020">
    <property type="match status" value="1"/>
</dbReference>
<dbReference type="InterPro" id="IPR051910">
    <property type="entry name" value="ComF/GntX_DNA_util-trans"/>
</dbReference>
<evidence type="ECO:0000313" key="7">
    <source>
        <dbReference type="Proteomes" id="UP000831485"/>
    </source>
</evidence>
<dbReference type="Proteomes" id="UP000831485">
    <property type="component" value="Chromosome"/>
</dbReference>
<evidence type="ECO:0000313" key="5">
    <source>
        <dbReference type="EMBL" id="UPU36452.1"/>
    </source>
</evidence>
<dbReference type="AlphaFoldDB" id="A0A6V8N1E4"/>
<evidence type="ECO:0000256" key="1">
    <source>
        <dbReference type="ARBA" id="ARBA00008007"/>
    </source>
</evidence>
<dbReference type="CDD" id="cd06223">
    <property type="entry name" value="PRTases_typeI"/>
    <property type="match status" value="1"/>
</dbReference>
<dbReference type="EMBL" id="CP096574">
    <property type="protein sequence ID" value="UPU36452.1"/>
    <property type="molecule type" value="Genomic_DNA"/>
</dbReference>
<dbReference type="RefSeq" id="WP_183350068.1">
    <property type="nucleotide sequence ID" value="NZ_BLXY01000012.1"/>
</dbReference>
<organism evidence="4 6">
    <name type="scientific">Geomonas paludis</name>
    <dbReference type="NCBI Taxonomy" id="2740185"/>
    <lineage>
        <taxon>Bacteria</taxon>
        <taxon>Pseudomonadati</taxon>
        <taxon>Thermodesulfobacteriota</taxon>
        <taxon>Desulfuromonadia</taxon>
        <taxon>Geobacterales</taxon>
        <taxon>Geobacteraceae</taxon>
        <taxon>Geomonas</taxon>
    </lineage>
</organism>
<feature type="domain" description="Phosphoribosyltransferase" evidence="2">
    <location>
        <begin position="190"/>
        <end position="243"/>
    </location>
</feature>
<accession>A0A6V8N1E4</accession>
<reference evidence="5" key="3">
    <citation type="submission" date="2022-04" db="EMBL/GenBank/DDBJ databases">
        <authorList>
            <person name="Liu G."/>
        </authorList>
    </citation>
    <scope>NUCLEOTIDE SEQUENCE</scope>
    <source>
        <strain evidence="5">RG22</strain>
    </source>
</reference>
<dbReference type="Pfam" id="PF18912">
    <property type="entry name" value="DZR_2"/>
    <property type="match status" value="1"/>
</dbReference>
<name>A0A6V8N1E4_9BACT</name>
<dbReference type="InterPro" id="IPR000836">
    <property type="entry name" value="PRTase_dom"/>
</dbReference>
<evidence type="ECO:0000259" key="3">
    <source>
        <dbReference type="Pfam" id="PF18912"/>
    </source>
</evidence>
<dbReference type="SUPFAM" id="SSF53271">
    <property type="entry name" value="PRTase-like"/>
    <property type="match status" value="1"/>
</dbReference>
<protein>
    <submittedName>
        <fullName evidence="4">Amidophosphoribosyltransferase</fullName>
    </submittedName>
    <submittedName>
        <fullName evidence="5">ComF family protein</fullName>
    </submittedName>
</protein>
<evidence type="ECO:0000259" key="2">
    <source>
        <dbReference type="Pfam" id="PF00156"/>
    </source>
</evidence>
<dbReference type="PANTHER" id="PTHR47505">
    <property type="entry name" value="DNA UTILIZATION PROTEIN YHGH"/>
    <property type="match status" value="1"/>
</dbReference>
<keyword evidence="4" id="KW-0328">Glycosyltransferase</keyword>
<feature type="domain" description="Double zinc ribbon" evidence="3">
    <location>
        <begin position="6"/>
        <end position="73"/>
    </location>
</feature>
<reference evidence="6" key="1">
    <citation type="submission" date="2020-06" db="EMBL/GenBank/DDBJ databases">
        <title>Draft genomic sequecing of Geomonas sp. Red736.</title>
        <authorList>
            <person name="Itoh H."/>
            <person name="Xu Z.X."/>
            <person name="Ushijima N."/>
            <person name="Masuda Y."/>
            <person name="Shiratori Y."/>
            <person name="Senoo K."/>
        </authorList>
    </citation>
    <scope>NUCLEOTIDE SEQUENCE [LARGE SCALE GENOMIC DNA]</scope>
    <source>
        <strain evidence="6">Red736</strain>
    </source>
</reference>
<reference evidence="4" key="2">
    <citation type="journal article" date="2021" name="Int. J. Syst. Evol. Microbiol.">
        <title>Geomonas silvestris sp. nov., Geomonas paludis sp. nov. and Geomonas limicola sp. nov., isolated from terrestrial environments, and emended description of the genus Geomonas.</title>
        <authorList>
            <person name="Itoh H."/>
            <person name="Xu Z."/>
            <person name="Masuda Y."/>
            <person name="Ushijima N."/>
            <person name="Hayakawa C."/>
            <person name="Shiratori Y."/>
            <person name="Senoo K."/>
        </authorList>
    </citation>
    <scope>NUCLEOTIDE SEQUENCE</scope>
    <source>
        <strain evidence="4">Red736</strain>
    </source>
</reference>
<evidence type="ECO:0000313" key="6">
    <source>
        <dbReference type="Proteomes" id="UP000568888"/>
    </source>
</evidence>
<sequence length="245" mass="26315">MLLRPLIDLLFPPLCHACKGAIPATGAEEPPPQPFICADCLGKITFLTSPLCTRCGAPFATGDGRDHTCGACLSHPPSHTCRSAAVLAGPLQEMIHRFKYGGKMHLADPLGLLAYQRLEQFLDEANPDCVVPVPLHRKRLRQRGYNQSQLIGEVLGKKLRVPQVVGNLRRLRWTEPQTGLDAGDRVTNVKGAFGVRDPKALAGKRVLLVDDVFTTGSTLGACADALRDAEVAAVAAVTVARGLQQ</sequence>
<proteinExistence type="inferred from homology"/>
<gene>
    <name evidence="4" type="ORF">GMPD_36360</name>
    <name evidence="5" type="ORF">M1B72_01740</name>
</gene>
<dbReference type="GO" id="GO:0016757">
    <property type="term" value="F:glycosyltransferase activity"/>
    <property type="evidence" value="ECO:0007669"/>
    <property type="project" value="UniProtKB-KW"/>
</dbReference>
<dbReference type="InterPro" id="IPR044005">
    <property type="entry name" value="DZR_2"/>
</dbReference>
<comment type="similarity">
    <text evidence="1">Belongs to the ComF/GntX family.</text>
</comment>
<keyword evidence="7" id="KW-1185">Reference proteome</keyword>